<dbReference type="Pfam" id="PF00196">
    <property type="entry name" value="GerE"/>
    <property type="match status" value="1"/>
</dbReference>
<accession>A0ABW2JWD6</accession>
<dbReference type="PANTHER" id="PTHR44688">
    <property type="entry name" value="DNA-BINDING TRANSCRIPTIONAL ACTIVATOR DEVR_DOSR"/>
    <property type="match status" value="1"/>
</dbReference>
<dbReference type="SUPFAM" id="SSF46894">
    <property type="entry name" value="C-terminal effector domain of the bipartite response regulators"/>
    <property type="match status" value="1"/>
</dbReference>
<keyword evidence="7" id="KW-1185">Reference proteome</keyword>
<dbReference type="CDD" id="cd06170">
    <property type="entry name" value="LuxR_C_like"/>
    <property type="match status" value="1"/>
</dbReference>
<dbReference type="PROSITE" id="PS50043">
    <property type="entry name" value="HTH_LUXR_2"/>
    <property type="match status" value="1"/>
</dbReference>
<dbReference type="InterPro" id="IPR016032">
    <property type="entry name" value="Sig_transdc_resp-reg_C-effctor"/>
</dbReference>
<dbReference type="PRINTS" id="PR00038">
    <property type="entry name" value="HTHLUXR"/>
</dbReference>
<gene>
    <name evidence="6" type="ORF">ACFQVC_38320</name>
</gene>
<comment type="caution">
    <text evidence="6">The sequence shown here is derived from an EMBL/GenBank/DDBJ whole genome shotgun (WGS) entry which is preliminary data.</text>
</comment>
<proteinExistence type="predicted"/>
<dbReference type="RefSeq" id="WP_381839842.1">
    <property type="nucleotide sequence ID" value="NZ_JBHTCF010000027.1"/>
</dbReference>
<dbReference type="SMART" id="SM00421">
    <property type="entry name" value="HTH_LUXR"/>
    <property type="match status" value="1"/>
</dbReference>
<keyword evidence="2" id="KW-0238">DNA-binding</keyword>
<sequence length="132" mass="14011">MTAPRALHPSAPPTPPGEPRALHPSTPPTPPGEPRALRPSTPPTPPGDPSGIAQLTPRERQVLALVSQAAQNREIAGRLGIAERTVKAHLANLMGKIDVETRIQAAIFAYAHHHALIRPAPREAGNRQATGR</sequence>
<dbReference type="PANTHER" id="PTHR44688:SF16">
    <property type="entry name" value="DNA-BINDING TRANSCRIPTIONAL ACTIVATOR DEVR_DOSR"/>
    <property type="match status" value="1"/>
</dbReference>
<keyword evidence="1" id="KW-0805">Transcription regulation</keyword>
<evidence type="ECO:0000313" key="6">
    <source>
        <dbReference type="EMBL" id="MFC7310062.1"/>
    </source>
</evidence>
<name>A0ABW2JWD6_9ACTN</name>
<evidence type="ECO:0000256" key="3">
    <source>
        <dbReference type="ARBA" id="ARBA00023163"/>
    </source>
</evidence>
<evidence type="ECO:0000259" key="5">
    <source>
        <dbReference type="PROSITE" id="PS50043"/>
    </source>
</evidence>
<keyword evidence="3" id="KW-0804">Transcription</keyword>
<dbReference type="Proteomes" id="UP001596523">
    <property type="component" value="Unassembled WGS sequence"/>
</dbReference>
<evidence type="ECO:0000313" key="7">
    <source>
        <dbReference type="Proteomes" id="UP001596523"/>
    </source>
</evidence>
<evidence type="ECO:0000256" key="1">
    <source>
        <dbReference type="ARBA" id="ARBA00023015"/>
    </source>
</evidence>
<dbReference type="EMBL" id="JBHTCF010000027">
    <property type="protein sequence ID" value="MFC7310062.1"/>
    <property type="molecule type" value="Genomic_DNA"/>
</dbReference>
<feature type="domain" description="HTH luxR-type" evidence="5">
    <location>
        <begin position="48"/>
        <end position="113"/>
    </location>
</feature>
<dbReference type="Gene3D" id="1.10.10.10">
    <property type="entry name" value="Winged helix-like DNA-binding domain superfamily/Winged helix DNA-binding domain"/>
    <property type="match status" value="1"/>
</dbReference>
<protein>
    <submittedName>
        <fullName evidence="6">LuxR C-terminal-related transcriptional regulator</fullName>
    </submittedName>
</protein>
<evidence type="ECO:0000256" key="2">
    <source>
        <dbReference type="ARBA" id="ARBA00023125"/>
    </source>
</evidence>
<feature type="region of interest" description="Disordered" evidence="4">
    <location>
        <begin position="1"/>
        <end position="53"/>
    </location>
</feature>
<dbReference type="InterPro" id="IPR000792">
    <property type="entry name" value="Tscrpt_reg_LuxR_C"/>
</dbReference>
<organism evidence="6 7">
    <name type="scientific">Streptomyces monticola</name>
    <dbReference type="NCBI Taxonomy" id="2666263"/>
    <lineage>
        <taxon>Bacteria</taxon>
        <taxon>Bacillati</taxon>
        <taxon>Actinomycetota</taxon>
        <taxon>Actinomycetes</taxon>
        <taxon>Kitasatosporales</taxon>
        <taxon>Streptomycetaceae</taxon>
        <taxon>Streptomyces</taxon>
    </lineage>
</organism>
<dbReference type="InterPro" id="IPR036388">
    <property type="entry name" value="WH-like_DNA-bd_sf"/>
</dbReference>
<evidence type="ECO:0000256" key="4">
    <source>
        <dbReference type="SAM" id="MobiDB-lite"/>
    </source>
</evidence>
<reference evidence="7" key="1">
    <citation type="journal article" date="2019" name="Int. J. Syst. Evol. Microbiol.">
        <title>The Global Catalogue of Microorganisms (GCM) 10K type strain sequencing project: providing services to taxonomists for standard genome sequencing and annotation.</title>
        <authorList>
            <consortium name="The Broad Institute Genomics Platform"/>
            <consortium name="The Broad Institute Genome Sequencing Center for Infectious Disease"/>
            <person name="Wu L."/>
            <person name="Ma J."/>
        </authorList>
    </citation>
    <scope>NUCLEOTIDE SEQUENCE [LARGE SCALE GENOMIC DNA]</scope>
    <source>
        <strain evidence="7">SYNS20</strain>
    </source>
</reference>